<reference evidence="5 6" key="1">
    <citation type="journal article" date="2018" name="Gigascience">
        <title>Genomes of trombidid mites reveal novel predicted allergens and laterally-transferred genes associated with secondary metabolism.</title>
        <authorList>
            <person name="Dong X."/>
            <person name="Chaisiri K."/>
            <person name="Xia D."/>
            <person name="Armstrong S.D."/>
            <person name="Fang Y."/>
            <person name="Donnelly M.J."/>
            <person name="Kadowaki T."/>
            <person name="McGarry J.W."/>
            <person name="Darby A.C."/>
            <person name="Makepeace B.L."/>
        </authorList>
    </citation>
    <scope>NUCLEOTIDE SEQUENCE [LARGE SCALE GENOMIC DNA]</scope>
    <source>
        <strain evidence="5">UoL-WK</strain>
    </source>
</reference>
<accession>A0A443RK80</accession>
<organism evidence="5 6">
    <name type="scientific">Dinothrombium tinctorium</name>
    <dbReference type="NCBI Taxonomy" id="1965070"/>
    <lineage>
        <taxon>Eukaryota</taxon>
        <taxon>Metazoa</taxon>
        <taxon>Ecdysozoa</taxon>
        <taxon>Arthropoda</taxon>
        <taxon>Chelicerata</taxon>
        <taxon>Arachnida</taxon>
        <taxon>Acari</taxon>
        <taxon>Acariformes</taxon>
        <taxon>Trombidiformes</taxon>
        <taxon>Prostigmata</taxon>
        <taxon>Anystina</taxon>
        <taxon>Parasitengona</taxon>
        <taxon>Trombidioidea</taxon>
        <taxon>Trombidiidae</taxon>
        <taxon>Dinothrombium</taxon>
    </lineage>
</organism>
<dbReference type="OrthoDB" id="2430314at2759"/>
<comment type="cofactor">
    <cofactor evidence="1">
        <name>a divalent metal cation</name>
        <dbReference type="ChEBI" id="CHEBI:60240"/>
    </cofactor>
</comment>
<sequence>AEERYQSSHIKTRNIVERTFGAWKRKFFCLQSKLRLKLETSLAVIVACGVIWNFLKCRNEIMEDIEEENEIEILRGSNSGDSSGFAKRKSLINFYFNSFT</sequence>
<evidence type="ECO:0000313" key="6">
    <source>
        <dbReference type="Proteomes" id="UP000285301"/>
    </source>
</evidence>
<dbReference type="STRING" id="1965070.A0A443RK80"/>
<dbReference type="AlphaFoldDB" id="A0A443RK80"/>
<name>A0A443RK80_9ACAR</name>
<dbReference type="Pfam" id="PF13359">
    <property type="entry name" value="DDE_Tnp_4"/>
    <property type="match status" value="1"/>
</dbReference>
<keyword evidence="6" id="KW-1185">Reference proteome</keyword>
<comment type="caution">
    <text evidence="5">The sequence shown here is derived from an EMBL/GenBank/DDBJ whole genome shotgun (WGS) entry which is preliminary data.</text>
</comment>
<feature type="non-terminal residue" evidence="5">
    <location>
        <position position="1"/>
    </location>
</feature>
<evidence type="ECO:0000313" key="4">
    <source>
        <dbReference type="EMBL" id="RWR99466.1"/>
    </source>
</evidence>
<gene>
    <name evidence="4" type="ORF">B4U79_04606</name>
    <name evidence="5" type="ORF">B4U79_08527</name>
</gene>
<dbReference type="InterPro" id="IPR027806">
    <property type="entry name" value="HARBI1_dom"/>
</dbReference>
<dbReference type="GO" id="GO:0046872">
    <property type="term" value="F:metal ion binding"/>
    <property type="evidence" value="ECO:0007669"/>
    <property type="project" value="UniProtKB-KW"/>
</dbReference>
<evidence type="ECO:0000259" key="3">
    <source>
        <dbReference type="Pfam" id="PF13359"/>
    </source>
</evidence>
<dbReference type="EMBL" id="NCKU01000391">
    <property type="protein sequence ID" value="RWS15679.1"/>
    <property type="molecule type" value="Genomic_DNA"/>
</dbReference>
<dbReference type="EMBL" id="NCKU01015054">
    <property type="protein sequence ID" value="RWR99466.1"/>
    <property type="molecule type" value="Genomic_DNA"/>
</dbReference>
<evidence type="ECO:0000256" key="1">
    <source>
        <dbReference type="ARBA" id="ARBA00001968"/>
    </source>
</evidence>
<proteinExistence type="predicted"/>
<evidence type="ECO:0000313" key="5">
    <source>
        <dbReference type="EMBL" id="RWS15679.1"/>
    </source>
</evidence>
<protein>
    <submittedName>
        <fullName evidence="5">Putative nuclease HARBI1-like protein</fullName>
    </submittedName>
</protein>
<reference evidence="5" key="2">
    <citation type="submission" date="2018-11" db="EMBL/GenBank/DDBJ databases">
        <title>Trombidioid mite genomics.</title>
        <authorList>
            <person name="Dong X."/>
        </authorList>
    </citation>
    <scope>NUCLEOTIDE SEQUENCE</scope>
    <source>
        <strain evidence="5">UoL-WK</strain>
    </source>
</reference>
<keyword evidence="2" id="KW-0479">Metal-binding</keyword>
<feature type="domain" description="DDE Tnp4" evidence="3">
    <location>
        <begin position="2"/>
        <end position="53"/>
    </location>
</feature>
<dbReference type="Proteomes" id="UP000285301">
    <property type="component" value="Unassembled WGS sequence"/>
</dbReference>
<evidence type="ECO:0000256" key="2">
    <source>
        <dbReference type="ARBA" id="ARBA00022723"/>
    </source>
</evidence>